<evidence type="ECO:0000313" key="2">
    <source>
        <dbReference type="Proteomes" id="UP001419268"/>
    </source>
</evidence>
<name>A0AAP0PGH9_9MAGN</name>
<dbReference type="Proteomes" id="UP001419268">
    <property type="component" value="Unassembled WGS sequence"/>
</dbReference>
<reference evidence="1 2" key="1">
    <citation type="submission" date="2024-01" db="EMBL/GenBank/DDBJ databases">
        <title>Genome assemblies of Stephania.</title>
        <authorList>
            <person name="Yang L."/>
        </authorList>
    </citation>
    <scope>NUCLEOTIDE SEQUENCE [LARGE SCALE GENOMIC DNA]</scope>
    <source>
        <strain evidence="1">JXDWG</strain>
        <tissue evidence="1">Leaf</tissue>
    </source>
</reference>
<comment type="caution">
    <text evidence="1">The sequence shown here is derived from an EMBL/GenBank/DDBJ whole genome shotgun (WGS) entry which is preliminary data.</text>
</comment>
<sequence length="64" mass="7490">MAGRRRGSSSGARMAWRDDDVVRRKENKERSFARHESSKGEFELMTPLKAWKSKEEICRSENAF</sequence>
<gene>
    <name evidence="1" type="ORF">Scep_009687</name>
</gene>
<evidence type="ECO:0000313" key="1">
    <source>
        <dbReference type="EMBL" id="KAK9140006.1"/>
    </source>
</evidence>
<proteinExistence type="predicted"/>
<dbReference type="EMBL" id="JBBNAG010000004">
    <property type="protein sequence ID" value="KAK9140006.1"/>
    <property type="molecule type" value="Genomic_DNA"/>
</dbReference>
<keyword evidence="2" id="KW-1185">Reference proteome</keyword>
<accession>A0AAP0PGH9</accession>
<protein>
    <submittedName>
        <fullName evidence="1">Uncharacterized protein</fullName>
    </submittedName>
</protein>
<dbReference type="AlphaFoldDB" id="A0AAP0PGH9"/>
<organism evidence="1 2">
    <name type="scientific">Stephania cephalantha</name>
    <dbReference type="NCBI Taxonomy" id="152367"/>
    <lineage>
        <taxon>Eukaryota</taxon>
        <taxon>Viridiplantae</taxon>
        <taxon>Streptophyta</taxon>
        <taxon>Embryophyta</taxon>
        <taxon>Tracheophyta</taxon>
        <taxon>Spermatophyta</taxon>
        <taxon>Magnoliopsida</taxon>
        <taxon>Ranunculales</taxon>
        <taxon>Menispermaceae</taxon>
        <taxon>Menispermoideae</taxon>
        <taxon>Cissampelideae</taxon>
        <taxon>Stephania</taxon>
    </lineage>
</organism>